<keyword evidence="5 7" id="KW-0496">Mitochondrion</keyword>
<dbReference type="InterPro" id="IPR029063">
    <property type="entry name" value="SAM-dependent_MTases_sf"/>
</dbReference>
<evidence type="ECO:0000256" key="7">
    <source>
        <dbReference type="RuleBase" id="RU364114"/>
    </source>
</evidence>
<dbReference type="EMBL" id="BPWL01000003">
    <property type="protein sequence ID" value="GJJ08348.1"/>
    <property type="molecule type" value="Genomic_DNA"/>
</dbReference>
<evidence type="ECO:0000256" key="6">
    <source>
        <dbReference type="ARBA" id="ARBA00048612"/>
    </source>
</evidence>
<comment type="catalytic activity">
    <reaction evidence="6 7">
        <text>L-arginyl-[protein] + 2 S-adenosyl-L-methionine = N(omega),N(omega)'-dimethyl-L-arginyl-[protein] + 2 S-adenosyl-L-homocysteine + 2 H(+)</text>
        <dbReference type="Rhea" id="RHEA:48108"/>
        <dbReference type="Rhea" id="RHEA-COMP:10532"/>
        <dbReference type="Rhea" id="RHEA-COMP:11992"/>
        <dbReference type="ChEBI" id="CHEBI:15378"/>
        <dbReference type="ChEBI" id="CHEBI:29965"/>
        <dbReference type="ChEBI" id="CHEBI:57856"/>
        <dbReference type="ChEBI" id="CHEBI:59789"/>
        <dbReference type="ChEBI" id="CHEBI:88221"/>
        <dbReference type="EC" id="2.1.1.320"/>
    </reaction>
</comment>
<dbReference type="AlphaFoldDB" id="A0AAV5A574"/>
<evidence type="ECO:0000256" key="5">
    <source>
        <dbReference type="ARBA" id="ARBA00023128"/>
    </source>
</evidence>
<protein>
    <recommendedName>
        <fullName evidence="7">Protein arginine methyltransferase NDUFAF7</fullName>
        <ecNumber evidence="7">2.1.1.320</ecNumber>
    </recommendedName>
</protein>
<accession>A0AAV5A574</accession>
<evidence type="ECO:0000256" key="4">
    <source>
        <dbReference type="ARBA" id="ARBA00022679"/>
    </source>
</evidence>
<dbReference type="GO" id="GO:0035243">
    <property type="term" value="F:protein-arginine omega-N symmetric methyltransferase activity"/>
    <property type="evidence" value="ECO:0007669"/>
    <property type="project" value="UniProtKB-EC"/>
</dbReference>
<organism evidence="8 9">
    <name type="scientific">Clathrus columnatus</name>
    <dbReference type="NCBI Taxonomy" id="1419009"/>
    <lineage>
        <taxon>Eukaryota</taxon>
        <taxon>Fungi</taxon>
        <taxon>Dikarya</taxon>
        <taxon>Basidiomycota</taxon>
        <taxon>Agaricomycotina</taxon>
        <taxon>Agaricomycetes</taxon>
        <taxon>Phallomycetidae</taxon>
        <taxon>Phallales</taxon>
        <taxon>Clathraceae</taxon>
        <taxon>Clathrus</taxon>
    </lineage>
</organism>
<dbReference type="EC" id="2.1.1.320" evidence="7"/>
<dbReference type="PANTHER" id="PTHR12049">
    <property type="entry name" value="PROTEIN ARGININE METHYLTRANSFERASE NDUFAF7, MITOCHONDRIAL"/>
    <property type="match status" value="1"/>
</dbReference>
<comment type="caution">
    <text evidence="8">The sequence shown here is derived from an EMBL/GenBank/DDBJ whole genome shotgun (WGS) entry which is preliminary data.</text>
</comment>
<proteinExistence type="inferred from homology"/>
<dbReference type="GO" id="GO:0005739">
    <property type="term" value="C:mitochondrion"/>
    <property type="evidence" value="ECO:0007669"/>
    <property type="project" value="UniProtKB-SubCell"/>
</dbReference>
<keyword evidence="4 7" id="KW-0808">Transferase</keyword>
<dbReference type="GO" id="GO:0032259">
    <property type="term" value="P:methylation"/>
    <property type="evidence" value="ECO:0007669"/>
    <property type="project" value="UniProtKB-KW"/>
</dbReference>
<dbReference type="PANTHER" id="PTHR12049:SF7">
    <property type="entry name" value="PROTEIN ARGININE METHYLTRANSFERASE NDUFAF7, MITOCHONDRIAL"/>
    <property type="match status" value="1"/>
</dbReference>
<comment type="similarity">
    <text evidence="2 7">Belongs to the NDUFAF7 family.</text>
</comment>
<keyword evidence="3 7" id="KW-0489">Methyltransferase</keyword>
<comment type="function">
    <text evidence="7">Arginine methyltransferase involved in the assembly or stability of mitochondrial NADH:ubiquinone oxidoreductase complex (complex I).</text>
</comment>
<sequence>MNISKSCLLRLTRKNQLHFQTKTVSCINRCIHHDGGRMTPIEKIVFDSIKASGPIPVSTYMQLCLSHPEEGYYTKMREGTKDIFGKNGDFITSPEISQVFGEMISLWLLSMWNQPDVNGQFTTFRVLELGPGRGTMISDLVHTYSNWPSVINAMTGIHLVETSSFMRLLQAKNIQFPKDKLHWYDSIEDIPPAADNEFTMVIAHEFFDALPISILQEGRYSNHSLITTLVKNPNGYREILVDLVEKPVGQSPQQNLKFVVSQEQTLRSEFLARLSNRYSNLPDGTRIEVSAAAWRIAHKIGEIVGRSKQDTSEIPKGAALVIDYGDEHVFNGSFRAFKKHGITNVFDQPGYCDLTANVDFTLLKEAARDVAKTYGTIDQATFLTRMGISLRLERMLQHVTDHARRLELQKAVGRLIDTSGQGMGGVYKVMGISGWPERKEEVWPFIPLEKTENRPQ</sequence>
<evidence type="ECO:0000313" key="9">
    <source>
        <dbReference type="Proteomes" id="UP001050691"/>
    </source>
</evidence>
<gene>
    <name evidence="8" type="ORF">Clacol_002559</name>
</gene>
<dbReference type="InterPro" id="IPR038375">
    <property type="entry name" value="NDUFAF7_sf"/>
</dbReference>
<evidence type="ECO:0000256" key="1">
    <source>
        <dbReference type="ARBA" id="ARBA00004173"/>
    </source>
</evidence>
<evidence type="ECO:0000256" key="3">
    <source>
        <dbReference type="ARBA" id="ARBA00022603"/>
    </source>
</evidence>
<dbReference type="Proteomes" id="UP001050691">
    <property type="component" value="Unassembled WGS sequence"/>
</dbReference>
<dbReference type="SUPFAM" id="SSF53335">
    <property type="entry name" value="S-adenosyl-L-methionine-dependent methyltransferases"/>
    <property type="match status" value="1"/>
</dbReference>
<dbReference type="Gene3D" id="3.40.50.12710">
    <property type="match status" value="1"/>
</dbReference>
<name>A0AAV5A574_9AGAM</name>
<dbReference type="Pfam" id="PF02636">
    <property type="entry name" value="Methyltransf_28"/>
    <property type="match status" value="1"/>
</dbReference>
<keyword evidence="9" id="KW-1185">Reference proteome</keyword>
<comment type="subcellular location">
    <subcellularLocation>
        <location evidence="1 7">Mitochondrion</location>
    </subcellularLocation>
</comment>
<dbReference type="GO" id="GO:0032981">
    <property type="term" value="P:mitochondrial respiratory chain complex I assembly"/>
    <property type="evidence" value="ECO:0007669"/>
    <property type="project" value="TreeGrafter"/>
</dbReference>
<evidence type="ECO:0000256" key="2">
    <source>
        <dbReference type="ARBA" id="ARBA00005891"/>
    </source>
</evidence>
<reference evidence="8" key="1">
    <citation type="submission" date="2021-10" db="EMBL/GenBank/DDBJ databases">
        <title>De novo Genome Assembly of Clathrus columnatus (Basidiomycota, Fungi) Using Illumina and Nanopore Sequence Data.</title>
        <authorList>
            <person name="Ogiso-Tanaka E."/>
            <person name="Itagaki H."/>
            <person name="Hosoya T."/>
            <person name="Hosaka K."/>
        </authorList>
    </citation>
    <scope>NUCLEOTIDE SEQUENCE</scope>
    <source>
        <strain evidence="8">MO-923</strain>
    </source>
</reference>
<evidence type="ECO:0000313" key="8">
    <source>
        <dbReference type="EMBL" id="GJJ08348.1"/>
    </source>
</evidence>
<dbReference type="InterPro" id="IPR003788">
    <property type="entry name" value="NDUFAF7"/>
</dbReference>